<sequence>MQKNVTRKIVFTALIIAVTAALKCTASIMLPFAGAGGMRISLSVFFSKLPALMFGPVIGAMSSVLNDVIPAFIKPEGAYIPLLTVTAALGGLMCGFLWKKADKINAEKFKKIFLSAVVVLGILGIINCVFVTFFKDNAYSVIIKSMGEKRYWFVTRGLLAVSLAGAAIFAFDGLVLRKNPDFDEKFIKLLLVLLISNLTVTTLNTFVLRMFIPPLKNLAFFIFYIPRVTEEIIATVIQAYASAYFLRLISKMPFAKEIV</sequence>
<dbReference type="InterPro" id="IPR009825">
    <property type="entry name" value="ECF_substrate-spec-like"/>
</dbReference>
<gene>
    <name evidence="2" type="ORF">H8706_08945</name>
</gene>
<keyword evidence="3" id="KW-1185">Reference proteome</keyword>
<evidence type="ECO:0000313" key="3">
    <source>
        <dbReference type="Proteomes" id="UP000647416"/>
    </source>
</evidence>
<feature type="transmembrane region" description="Helical" evidence="1">
    <location>
        <begin position="12"/>
        <end position="33"/>
    </location>
</feature>
<dbReference type="GO" id="GO:0016020">
    <property type="term" value="C:membrane"/>
    <property type="evidence" value="ECO:0007669"/>
    <property type="project" value="InterPro"/>
</dbReference>
<reference evidence="2" key="1">
    <citation type="submission" date="2020-08" db="EMBL/GenBank/DDBJ databases">
        <title>Genome public.</title>
        <authorList>
            <person name="Liu C."/>
            <person name="Sun Q."/>
        </authorList>
    </citation>
    <scope>NUCLEOTIDE SEQUENCE</scope>
    <source>
        <strain evidence="2">NSJ-50</strain>
    </source>
</reference>
<organism evidence="2 3">
    <name type="scientific">Qingrenia yutianensis</name>
    <dbReference type="NCBI Taxonomy" id="2763676"/>
    <lineage>
        <taxon>Bacteria</taxon>
        <taxon>Bacillati</taxon>
        <taxon>Bacillota</taxon>
        <taxon>Clostridia</taxon>
        <taxon>Eubacteriales</taxon>
        <taxon>Oscillospiraceae</taxon>
        <taxon>Qingrenia</taxon>
    </lineage>
</organism>
<keyword evidence="1" id="KW-0472">Membrane</keyword>
<keyword evidence="1" id="KW-1133">Transmembrane helix</keyword>
<feature type="transmembrane region" description="Helical" evidence="1">
    <location>
        <begin position="154"/>
        <end position="177"/>
    </location>
</feature>
<dbReference type="RefSeq" id="WP_262432365.1">
    <property type="nucleotide sequence ID" value="NZ_JACRTE010000012.1"/>
</dbReference>
<accession>A0A926FEV3</accession>
<feature type="transmembrane region" description="Helical" evidence="1">
    <location>
        <begin position="77"/>
        <end position="98"/>
    </location>
</feature>
<name>A0A926FEV3_9FIRM</name>
<dbReference type="Gene3D" id="1.10.1760.20">
    <property type="match status" value="1"/>
</dbReference>
<comment type="caution">
    <text evidence="2">The sequence shown here is derived from an EMBL/GenBank/DDBJ whole genome shotgun (WGS) entry which is preliminary data.</text>
</comment>
<feature type="transmembrane region" description="Helical" evidence="1">
    <location>
        <begin position="232"/>
        <end position="249"/>
    </location>
</feature>
<feature type="transmembrane region" description="Helical" evidence="1">
    <location>
        <begin position="189"/>
        <end position="212"/>
    </location>
</feature>
<proteinExistence type="predicted"/>
<dbReference type="Proteomes" id="UP000647416">
    <property type="component" value="Unassembled WGS sequence"/>
</dbReference>
<evidence type="ECO:0000256" key="1">
    <source>
        <dbReference type="SAM" id="Phobius"/>
    </source>
</evidence>
<protein>
    <submittedName>
        <fullName evidence="2">ECF transporter S component</fullName>
    </submittedName>
</protein>
<evidence type="ECO:0000313" key="2">
    <source>
        <dbReference type="EMBL" id="MBC8596994.1"/>
    </source>
</evidence>
<dbReference type="AlphaFoldDB" id="A0A926FEV3"/>
<dbReference type="Pfam" id="PF07155">
    <property type="entry name" value="ECF-ribofla_trS"/>
    <property type="match status" value="1"/>
</dbReference>
<feature type="transmembrane region" description="Helical" evidence="1">
    <location>
        <begin position="112"/>
        <end position="134"/>
    </location>
</feature>
<dbReference type="EMBL" id="JACRTE010000012">
    <property type="protein sequence ID" value="MBC8596994.1"/>
    <property type="molecule type" value="Genomic_DNA"/>
</dbReference>
<keyword evidence="1" id="KW-0812">Transmembrane</keyword>